<proteinExistence type="predicted"/>
<evidence type="ECO:0000313" key="7">
    <source>
        <dbReference type="EMBL" id="MCF4101112.1"/>
    </source>
</evidence>
<comment type="caution">
    <text evidence="7">The sequence shown here is derived from an EMBL/GenBank/DDBJ whole genome shotgun (WGS) entry which is preliminary data.</text>
</comment>
<keyword evidence="5" id="KW-1133">Transmembrane helix</keyword>
<dbReference type="PANTHER" id="PTHR35008:SF9">
    <property type="entry name" value="CYTOCHROME C DOMAIN-CONTAINING PROTEIN"/>
    <property type="match status" value="1"/>
</dbReference>
<evidence type="ECO:0000256" key="4">
    <source>
        <dbReference type="PROSITE-ProRule" id="PRU00433"/>
    </source>
</evidence>
<keyword evidence="1 4" id="KW-0349">Heme</keyword>
<dbReference type="Proteomes" id="UP001179363">
    <property type="component" value="Unassembled WGS sequence"/>
</dbReference>
<dbReference type="InterPro" id="IPR036909">
    <property type="entry name" value="Cyt_c-like_dom_sf"/>
</dbReference>
<evidence type="ECO:0000256" key="3">
    <source>
        <dbReference type="ARBA" id="ARBA00023004"/>
    </source>
</evidence>
<keyword evidence="2 4" id="KW-0479">Metal-binding</keyword>
<dbReference type="InterPro" id="IPR009056">
    <property type="entry name" value="Cyt_c-like_dom"/>
</dbReference>
<dbReference type="Gene3D" id="1.10.760.10">
    <property type="entry name" value="Cytochrome c-like domain"/>
    <property type="match status" value="2"/>
</dbReference>
<dbReference type="PANTHER" id="PTHR35008">
    <property type="entry name" value="BLL4482 PROTEIN-RELATED"/>
    <property type="match status" value="1"/>
</dbReference>
<keyword evidence="3 4" id="KW-0408">Iron</keyword>
<accession>A0ABS9EE09</accession>
<dbReference type="PROSITE" id="PS51007">
    <property type="entry name" value="CYTC"/>
    <property type="match status" value="1"/>
</dbReference>
<keyword evidence="5" id="KW-0472">Membrane</keyword>
<evidence type="ECO:0000313" key="8">
    <source>
        <dbReference type="Proteomes" id="UP001179363"/>
    </source>
</evidence>
<evidence type="ECO:0000259" key="6">
    <source>
        <dbReference type="PROSITE" id="PS51007"/>
    </source>
</evidence>
<evidence type="ECO:0000256" key="1">
    <source>
        <dbReference type="ARBA" id="ARBA00022617"/>
    </source>
</evidence>
<name>A0ABS9EE09_9FLAO</name>
<feature type="transmembrane region" description="Helical" evidence="5">
    <location>
        <begin position="12"/>
        <end position="32"/>
    </location>
</feature>
<dbReference type="Pfam" id="PF00034">
    <property type="entry name" value="Cytochrom_C"/>
    <property type="match status" value="1"/>
</dbReference>
<dbReference type="SUPFAM" id="SSF46626">
    <property type="entry name" value="Cytochrome c"/>
    <property type="match status" value="2"/>
</dbReference>
<keyword evidence="8" id="KW-1185">Reference proteome</keyword>
<dbReference type="EMBL" id="JAKGTH010000007">
    <property type="protein sequence ID" value="MCF4101112.1"/>
    <property type="molecule type" value="Genomic_DNA"/>
</dbReference>
<organism evidence="7 8">
    <name type="scientific">Gillisia lutea</name>
    <dbReference type="NCBI Taxonomy" id="2909668"/>
    <lineage>
        <taxon>Bacteria</taxon>
        <taxon>Pseudomonadati</taxon>
        <taxon>Bacteroidota</taxon>
        <taxon>Flavobacteriia</taxon>
        <taxon>Flavobacteriales</taxon>
        <taxon>Flavobacteriaceae</taxon>
        <taxon>Gillisia</taxon>
    </lineage>
</organism>
<evidence type="ECO:0000256" key="5">
    <source>
        <dbReference type="SAM" id="Phobius"/>
    </source>
</evidence>
<evidence type="ECO:0000256" key="2">
    <source>
        <dbReference type="ARBA" id="ARBA00022723"/>
    </source>
</evidence>
<feature type="domain" description="Cytochrome c" evidence="6">
    <location>
        <begin position="194"/>
        <end position="286"/>
    </location>
</feature>
<dbReference type="Pfam" id="PF21342">
    <property type="entry name" value="SoxA-TsdA_cyt-c"/>
    <property type="match status" value="1"/>
</dbReference>
<reference evidence="7" key="1">
    <citation type="submission" date="2022-01" db="EMBL/GenBank/DDBJ databases">
        <title>Gillisia lutea sp. nov., isolated from marine plastic residues from the Malvarosa beach (Valencia, Spain).</title>
        <authorList>
            <person name="Vidal-Verdu A."/>
            <person name="Molina-Menor E."/>
            <person name="Satari L."/>
            <person name="Pascual J."/>
            <person name="Pereto J."/>
            <person name="Porcar M."/>
        </authorList>
    </citation>
    <scope>NUCLEOTIDE SEQUENCE</scope>
    <source>
        <strain evidence="7">M10.2A</strain>
    </source>
</reference>
<sequence>MNTFKQLIKALFYLFSLSLAFFVILFIALFIYNNNPSLFKKEEIAAAQWMPKDIEAALENKSMTKEVEYGYRLVAQSPEYMGPTATDPAMHLTGNNLACVNCHLENGTKPGSASWVGVTNRFPQFSGRSNKEGSIEDRINGCMERSMNGKKLPKESDAMKAIVAYMEWLSEDVPEEREAEFKGFPPIKIPEIAVDLEKGRSLYTIECQVCHGENGQGVRLADTTKGYQYPPLWGEDSYNHGAGMHRVITAAEFIKGNMPFGQATRENPKLTDEEAYHLAGYINSFSRPIKPGTEKDYPDLKLKPVSTPYGPWADDFSESQHKFGPYQPIIEFYKEKYDLTKTK</sequence>
<keyword evidence="5" id="KW-0812">Transmembrane</keyword>
<protein>
    <submittedName>
        <fullName evidence="7">C-type cytochrome</fullName>
    </submittedName>
</protein>
<dbReference type="RefSeq" id="WP_236133263.1">
    <property type="nucleotide sequence ID" value="NZ_JAKGTH010000007.1"/>
</dbReference>
<gene>
    <name evidence="7" type="ORF">L1I30_05500</name>
</gene>
<dbReference type="InterPro" id="IPR051459">
    <property type="entry name" value="Cytochrome_c-type_DH"/>
</dbReference>